<feature type="domain" description="Type I restriction modification DNA specificity" evidence="5">
    <location>
        <begin position="31"/>
        <end position="194"/>
    </location>
</feature>
<evidence type="ECO:0000256" key="2">
    <source>
        <dbReference type="ARBA" id="ARBA00022747"/>
    </source>
</evidence>
<dbReference type="AlphaFoldDB" id="A0A517MAB9"/>
<proteinExistence type="inferred from homology"/>
<gene>
    <name evidence="6" type="primary">hsdS</name>
    <name evidence="6" type="ORF">FF011L_05610</name>
</gene>
<protein>
    <submittedName>
        <fullName evidence="6">Type-1 restriction enzyme EcoKI specificity protein</fullName>
    </submittedName>
</protein>
<dbReference type="PANTHER" id="PTHR43140:SF1">
    <property type="entry name" value="TYPE I RESTRICTION ENZYME ECOKI SPECIFICITY SUBUNIT"/>
    <property type="match status" value="1"/>
</dbReference>
<dbReference type="InterPro" id="IPR000055">
    <property type="entry name" value="Restrct_endonuc_typeI_TRD"/>
</dbReference>
<dbReference type="Gene3D" id="3.90.220.20">
    <property type="entry name" value="DNA methylase specificity domains"/>
    <property type="match status" value="2"/>
</dbReference>
<keyword evidence="7" id="KW-1185">Reference proteome</keyword>
<evidence type="ECO:0000256" key="1">
    <source>
        <dbReference type="ARBA" id="ARBA00010923"/>
    </source>
</evidence>
<dbReference type="RefSeq" id="WP_218932977.1">
    <property type="nucleotide sequence ID" value="NZ_CP036262.1"/>
</dbReference>
<comment type="similarity">
    <text evidence="1">Belongs to the type-I restriction system S methylase family.</text>
</comment>
<evidence type="ECO:0000256" key="3">
    <source>
        <dbReference type="ARBA" id="ARBA00023125"/>
    </source>
</evidence>
<name>A0A517MAB9_9BACT</name>
<dbReference type="EMBL" id="CP036262">
    <property type="protein sequence ID" value="QDS91826.1"/>
    <property type="molecule type" value="Genomic_DNA"/>
</dbReference>
<accession>A0A517MAB9</accession>
<dbReference type="SUPFAM" id="SSF116734">
    <property type="entry name" value="DNA methylase specificity domain"/>
    <property type="match status" value="2"/>
</dbReference>
<keyword evidence="3" id="KW-0238">DNA-binding</keyword>
<dbReference type="InterPro" id="IPR051212">
    <property type="entry name" value="Type-I_RE_S_subunit"/>
</dbReference>
<feature type="compositionally biased region" description="Basic and acidic residues" evidence="4">
    <location>
        <begin position="260"/>
        <end position="269"/>
    </location>
</feature>
<dbReference type="Pfam" id="PF01420">
    <property type="entry name" value="Methylase_S"/>
    <property type="match status" value="1"/>
</dbReference>
<dbReference type="PANTHER" id="PTHR43140">
    <property type="entry name" value="TYPE-1 RESTRICTION ENZYME ECOKI SPECIFICITY PROTEIN"/>
    <property type="match status" value="1"/>
</dbReference>
<evidence type="ECO:0000313" key="7">
    <source>
        <dbReference type="Proteomes" id="UP000320672"/>
    </source>
</evidence>
<dbReference type="InterPro" id="IPR044946">
    <property type="entry name" value="Restrct_endonuc_typeI_TRD_sf"/>
</dbReference>
<dbReference type="GO" id="GO:0003677">
    <property type="term" value="F:DNA binding"/>
    <property type="evidence" value="ECO:0007669"/>
    <property type="project" value="UniProtKB-KW"/>
</dbReference>
<keyword evidence="2" id="KW-0680">Restriction system</keyword>
<feature type="region of interest" description="Disordered" evidence="4">
    <location>
        <begin position="260"/>
        <end position="289"/>
    </location>
</feature>
<evidence type="ECO:0000313" key="6">
    <source>
        <dbReference type="EMBL" id="QDS91826.1"/>
    </source>
</evidence>
<sequence>MSHLNDEVLSPSNSVEVARNGAKGASGDALPDGWEWATLKEIVKSITYGHTASACHEPVGPRFLRITDIQGGGVDWSSVPYCECDEVKKYGLKNGDIVIARTGATTGKNFLIGDLGEPSVFASYLIRLETLEDFSAEFLSKFMQTPYYWQQITTVSKGSAQPGANATILSKLAIPVAPLAEQSRIVSAIESLQSRSSRARELLSEVGPLIGQLRQSVLRDAFSGKLTADWRRQNPAPSGETARELLLRIRTERKERWQSEQLAKYEAKGKQPPKNWQDKYKEPDPVDESDLPELPDGWCWARFEEVLEELRNGLSPKPKETPPGIPILRINSVRARTVTLDEVRYLDGAEESLPVYRLRDGDLLFTRYNGSIDLLGVCGMVRDLNEKELLYPDKLMRVRFGHDLILPEFIELYFAAPDARNRVTEKAKTTSGQQGVSGGDIKGQPIAIAPVEEQREVVRRVCEMMERINELENGLASIESSLTELDQSILSKAFRGELVPQDPSDEPASELLARIRKQRQATKTKPN</sequence>
<dbReference type="GO" id="GO:0009307">
    <property type="term" value="P:DNA restriction-modification system"/>
    <property type="evidence" value="ECO:0007669"/>
    <property type="project" value="UniProtKB-KW"/>
</dbReference>
<dbReference type="KEGG" id="rml:FF011L_05610"/>
<evidence type="ECO:0000256" key="4">
    <source>
        <dbReference type="SAM" id="MobiDB-lite"/>
    </source>
</evidence>
<dbReference type="Proteomes" id="UP000320672">
    <property type="component" value="Chromosome"/>
</dbReference>
<dbReference type="CDD" id="cd17521">
    <property type="entry name" value="RMtype1_S_Sau13435ORF2165P_TRD2-CR2_like"/>
    <property type="match status" value="1"/>
</dbReference>
<evidence type="ECO:0000259" key="5">
    <source>
        <dbReference type="Pfam" id="PF01420"/>
    </source>
</evidence>
<dbReference type="CDD" id="cd17261">
    <property type="entry name" value="RMtype1_S_EcoKI-TRD2-CR2_like"/>
    <property type="match status" value="1"/>
</dbReference>
<organism evidence="6 7">
    <name type="scientific">Roseimaritima multifibrata</name>
    <dbReference type="NCBI Taxonomy" id="1930274"/>
    <lineage>
        <taxon>Bacteria</taxon>
        <taxon>Pseudomonadati</taxon>
        <taxon>Planctomycetota</taxon>
        <taxon>Planctomycetia</taxon>
        <taxon>Pirellulales</taxon>
        <taxon>Pirellulaceae</taxon>
        <taxon>Roseimaritima</taxon>
    </lineage>
</organism>
<dbReference type="REBASE" id="356543">
    <property type="entry name" value="S.PbaFF011LORF5600P"/>
</dbReference>
<reference evidence="6 7" key="1">
    <citation type="submission" date="2019-02" db="EMBL/GenBank/DDBJ databases">
        <title>Deep-cultivation of Planctomycetes and their phenomic and genomic characterization uncovers novel biology.</title>
        <authorList>
            <person name="Wiegand S."/>
            <person name="Jogler M."/>
            <person name="Boedeker C."/>
            <person name="Pinto D."/>
            <person name="Vollmers J."/>
            <person name="Rivas-Marin E."/>
            <person name="Kohn T."/>
            <person name="Peeters S.H."/>
            <person name="Heuer A."/>
            <person name="Rast P."/>
            <person name="Oberbeckmann S."/>
            <person name="Bunk B."/>
            <person name="Jeske O."/>
            <person name="Meyerdierks A."/>
            <person name="Storesund J.E."/>
            <person name="Kallscheuer N."/>
            <person name="Luecker S."/>
            <person name="Lage O.M."/>
            <person name="Pohl T."/>
            <person name="Merkel B.J."/>
            <person name="Hornburger P."/>
            <person name="Mueller R.-W."/>
            <person name="Bruemmer F."/>
            <person name="Labrenz M."/>
            <person name="Spormann A.M."/>
            <person name="Op den Camp H."/>
            <person name="Overmann J."/>
            <person name="Amann R."/>
            <person name="Jetten M.S.M."/>
            <person name="Mascher T."/>
            <person name="Medema M.H."/>
            <person name="Devos D.P."/>
            <person name="Kaster A.-K."/>
            <person name="Ovreas L."/>
            <person name="Rohde M."/>
            <person name="Galperin M.Y."/>
            <person name="Jogler C."/>
        </authorList>
    </citation>
    <scope>NUCLEOTIDE SEQUENCE [LARGE SCALE GENOMIC DNA]</scope>
    <source>
        <strain evidence="6 7">FF011L</strain>
    </source>
</reference>